<dbReference type="Proteomes" id="UP001302676">
    <property type="component" value="Unassembled WGS sequence"/>
</dbReference>
<sequence>MSAPARDESAPGAGGAAPAAGSDGDGSPEVSFPTFPHPSARLDLTNQRRRSNRALGGYAVEGDSDDSENELYADENEYCEECVGRLMRGRFVGCVRGPGDACEACHSSRTSCR</sequence>
<name>A0AAN6ZIU4_9PEZI</name>
<proteinExistence type="predicted"/>
<dbReference type="AlphaFoldDB" id="A0AAN6ZIU4"/>
<evidence type="ECO:0000313" key="2">
    <source>
        <dbReference type="EMBL" id="KAK4139448.1"/>
    </source>
</evidence>
<dbReference type="RefSeq" id="XP_062632819.1">
    <property type="nucleotide sequence ID" value="XM_062778641.1"/>
</dbReference>
<comment type="caution">
    <text evidence="2">The sequence shown here is derived from an EMBL/GenBank/DDBJ whole genome shotgun (WGS) entry which is preliminary data.</text>
</comment>
<protein>
    <submittedName>
        <fullName evidence="2">Uncharacterized protein</fullName>
    </submittedName>
</protein>
<gene>
    <name evidence="2" type="ORF">C8A04DRAFT_15854</name>
</gene>
<keyword evidence="3" id="KW-1185">Reference proteome</keyword>
<evidence type="ECO:0000256" key="1">
    <source>
        <dbReference type="SAM" id="MobiDB-lite"/>
    </source>
</evidence>
<dbReference type="GeneID" id="87815254"/>
<feature type="compositionally biased region" description="Low complexity" evidence="1">
    <location>
        <begin position="16"/>
        <end position="28"/>
    </location>
</feature>
<accession>A0AAN6ZIU4</accession>
<feature type="region of interest" description="Disordered" evidence="1">
    <location>
        <begin position="1"/>
        <end position="69"/>
    </location>
</feature>
<evidence type="ECO:0000313" key="3">
    <source>
        <dbReference type="Proteomes" id="UP001302676"/>
    </source>
</evidence>
<reference evidence="2" key="2">
    <citation type="submission" date="2023-05" db="EMBL/GenBank/DDBJ databases">
        <authorList>
            <consortium name="Lawrence Berkeley National Laboratory"/>
            <person name="Steindorff A."/>
            <person name="Hensen N."/>
            <person name="Bonometti L."/>
            <person name="Westerberg I."/>
            <person name="Brannstrom I.O."/>
            <person name="Guillou S."/>
            <person name="Cros-Aarteil S."/>
            <person name="Calhoun S."/>
            <person name="Haridas S."/>
            <person name="Kuo A."/>
            <person name="Mondo S."/>
            <person name="Pangilinan J."/>
            <person name="Riley R."/>
            <person name="Labutti K."/>
            <person name="Andreopoulos B."/>
            <person name="Lipzen A."/>
            <person name="Chen C."/>
            <person name="Yanf M."/>
            <person name="Daum C."/>
            <person name="Ng V."/>
            <person name="Clum A."/>
            <person name="Ohm R."/>
            <person name="Martin F."/>
            <person name="Silar P."/>
            <person name="Natvig D."/>
            <person name="Lalanne C."/>
            <person name="Gautier V."/>
            <person name="Ament-Velasquez S.L."/>
            <person name="Kruys A."/>
            <person name="Hutchinson M.I."/>
            <person name="Powell A.J."/>
            <person name="Barry K."/>
            <person name="Miller A.N."/>
            <person name="Grigoriev I.V."/>
            <person name="Debuchy R."/>
            <person name="Gladieux P."/>
            <person name="Thoren M.H."/>
            <person name="Johannesson H."/>
        </authorList>
    </citation>
    <scope>NUCLEOTIDE SEQUENCE</scope>
    <source>
        <strain evidence="2">CBS 141.50</strain>
    </source>
</reference>
<organism evidence="2 3">
    <name type="scientific">Dichotomopilus funicola</name>
    <dbReference type="NCBI Taxonomy" id="1934379"/>
    <lineage>
        <taxon>Eukaryota</taxon>
        <taxon>Fungi</taxon>
        <taxon>Dikarya</taxon>
        <taxon>Ascomycota</taxon>
        <taxon>Pezizomycotina</taxon>
        <taxon>Sordariomycetes</taxon>
        <taxon>Sordariomycetidae</taxon>
        <taxon>Sordariales</taxon>
        <taxon>Chaetomiaceae</taxon>
        <taxon>Dichotomopilus</taxon>
    </lineage>
</organism>
<reference evidence="2" key="1">
    <citation type="journal article" date="2023" name="Mol. Phylogenet. Evol.">
        <title>Genome-scale phylogeny and comparative genomics of the fungal order Sordariales.</title>
        <authorList>
            <person name="Hensen N."/>
            <person name="Bonometti L."/>
            <person name="Westerberg I."/>
            <person name="Brannstrom I.O."/>
            <person name="Guillou S."/>
            <person name="Cros-Aarteil S."/>
            <person name="Calhoun S."/>
            <person name="Haridas S."/>
            <person name="Kuo A."/>
            <person name="Mondo S."/>
            <person name="Pangilinan J."/>
            <person name="Riley R."/>
            <person name="LaButti K."/>
            <person name="Andreopoulos B."/>
            <person name="Lipzen A."/>
            <person name="Chen C."/>
            <person name="Yan M."/>
            <person name="Daum C."/>
            <person name="Ng V."/>
            <person name="Clum A."/>
            <person name="Steindorff A."/>
            <person name="Ohm R.A."/>
            <person name="Martin F."/>
            <person name="Silar P."/>
            <person name="Natvig D.O."/>
            <person name="Lalanne C."/>
            <person name="Gautier V."/>
            <person name="Ament-Velasquez S.L."/>
            <person name="Kruys A."/>
            <person name="Hutchinson M.I."/>
            <person name="Powell A.J."/>
            <person name="Barry K."/>
            <person name="Miller A.N."/>
            <person name="Grigoriev I.V."/>
            <person name="Debuchy R."/>
            <person name="Gladieux P."/>
            <person name="Hiltunen Thoren M."/>
            <person name="Johannesson H."/>
        </authorList>
    </citation>
    <scope>NUCLEOTIDE SEQUENCE</scope>
    <source>
        <strain evidence="2">CBS 141.50</strain>
    </source>
</reference>
<dbReference type="EMBL" id="MU853663">
    <property type="protein sequence ID" value="KAK4139448.1"/>
    <property type="molecule type" value="Genomic_DNA"/>
</dbReference>